<organism evidence="2 3">
    <name type="scientific">Rhizobium giardinii</name>
    <dbReference type="NCBI Taxonomy" id="56731"/>
    <lineage>
        <taxon>Bacteria</taxon>
        <taxon>Pseudomonadati</taxon>
        <taxon>Pseudomonadota</taxon>
        <taxon>Alphaproteobacteria</taxon>
        <taxon>Hyphomicrobiales</taxon>
        <taxon>Rhizobiaceae</taxon>
        <taxon>Rhizobium/Agrobacterium group</taxon>
        <taxon>Rhizobium</taxon>
    </lineage>
</organism>
<name>A0A7W8UAE2_9HYPH</name>
<comment type="caution">
    <text evidence="2">The sequence shown here is derived from an EMBL/GenBank/DDBJ whole genome shotgun (WGS) entry which is preliminary data.</text>
</comment>
<dbReference type="EMBL" id="JACHBK010000005">
    <property type="protein sequence ID" value="MBB5535769.1"/>
    <property type="molecule type" value="Genomic_DNA"/>
</dbReference>
<evidence type="ECO:0000313" key="3">
    <source>
        <dbReference type="Proteomes" id="UP000585507"/>
    </source>
</evidence>
<dbReference type="InterPro" id="IPR009506">
    <property type="entry name" value="YjiS-like"/>
</dbReference>
<dbReference type="Pfam" id="PF06568">
    <property type="entry name" value="YjiS-like"/>
    <property type="match status" value="1"/>
</dbReference>
<sequence>MTFMGSRIRANQRYHQTARELARYSDHQLNDIGISRFEIDAIARRQYDQ</sequence>
<reference evidence="2 3" key="1">
    <citation type="submission" date="2020-08" db="EMBL/GenBank/DDBJ databases">
        <title>Genomic Encyclopedia of Type Strains, Phase IV (KMG-V): Genome sequencing to study the core and pangenomes of soil and plant-associated prokaryotes.</title>
        <authorList>
            <person name="Whitman W."/>
        </authorList>
    </citation>
    <scope>NUCLEOTIDE SEQUENCE [LARGE SCALE GENOMIC DNA]</scope>
    <source>
        <strain evidence="2 3">SEMIA 4084</strain>
    </source>
</reference>
<feature type="domain" description="YjiS-like" evidence="1">
    <location>
        <begin position="7"/>
        <end position="39"/>
    </location>
</feature>
<dbReference type="Proteomes" id="UP000585507">
    <property type="component" value="Unassembled WGS sequence"/>
</dbReference>
<proteinExistence type="predicted"/>
<evidence type="ECO:0000259" key="1">
    <source>
        <dbReference type="Pfam" id="PF06568"/>
    </source>
</evidence>
<gene>
    <name evidence="2" type="ORF">GGD55_002473</name>
</gene>
<dbReference type="AlphaFoldDB" id="A0A7W8UAE2"/>
<keyword evidence="3" id="KW-1185">Reference proteome</keyword>
<protein>
    <submittedName>
        <fullName evidence="2">Uncharacterized protein YjiS (DUF1127 family)</fullName>
    </submittedName>
</protein>
<accession>A0A7W8UAE2</accession>
<evidence type="ECO:0000313" key="2">
    <source>
        <dbReference type="EMBL" id="MBB5535769.1"/>
    </source>
</evidence>